<proteinExistence type="predicted"/>
<dbReference type="AlphaFoldDB" id="A0A2N5H8P1"/>
<name>A0A2N5H8P1_9BACI</name>
<evidence type="ECO:0000313" key="3">
    <source>
        <dbReference type="Proteomes" id="UP000234950"/>
    </source>
</evidence>
<evidence type="ECO:0000256" key="1">
    <source>
        <dbReference type="SAM" id="Phobius"/>
    </source>
</evidence>
<comment type="caution">
    <text evidence="2">The sequence shown here is derived from an EMBL/GenBank/DDBJ whole genome shotgun (WGS) entry which is preliminary data.</text>
</comment>
<dbReference type="Proteomes" id="UP000234950">
    <property type="component" value="Unassembled WGS sequence"/>
</dbReference>
<reference evidence="2 3" key="1">
    <citation type="submission" date="2017-11" db="EMBL/GenBank/DDBJ databases">
        <title>Comparitive Functional Genomics of Dry Heat Resistant strains isolated from the Viking Spacecraft.</title>
        <authorList>
            <person name="Seuylemezian A."/>
            <person name="Cooper K."/>
            <person name="Vaishampayan P."/>
        </authorList>
    </citation>
    <scope>NUCLEOTIDE SEQUENCE [LARGE SCALE GENOMIC DNA]</scope>
    <source>
        <strain evidence="2 3">V32-6</strain>
    </source>
</reference>
<keyword evidence="1" id="KW-1133">Transmembrane helix</keyword>
<keyword evidence="1" id="KW-0472">Membrane</keyword>
<keyword evidence="1" id="KW-0812">Transmembrane</keyword>
<gene>
    <name evidence="2" type="ORF">CVD27_23315</name>
</gene>
<accession>A0A2N5H8P1</accession>
<sequence>MISILFITSDGSFFSRFYYFTIFLSFLYGMIRATFMLNQKFSQNRHNPLYLYLLTFLGFKLVSKGKIKIEVIKMKVSITKDAQQQLITQLGEEPTVRINEIRTTG</sequence>
<evidence type="ECO:0000313" key="2">
    <source>
        <dbReference type="EMBL" id="PLS01881.1"/>
    </source>
</evidence>
<protein>
    <submittedName>
        <fullName evidence="2">Uncharacterized protein</fullName>
    </submittedName>
</protein>
<feature type="transmembrane region" description="Helical" evidence="1">
    <location>
        <begin position="17"/>
        <end position="37"/>
    </location>
</feature>
<organism evidence="2 3">
    <name type="scientific">Neobacillus cucumis</name>
    <dbReference type="NCBI Taxonomy" id="1740721"/>
    <lineage>
        <taxon>Bacteria</taxon>
        <taxon>Bacillati</taxon>
        <taxon>Bacillota</taxon>
        <taxon>Bacilli</taxon>
        <taxon>Bacillales</taxon>
        <taxon>Bacillaceae</taxon>
        <taxon>Neobacillus</taxon>
    </lineage>
</organism>
<dbReference type="EMBL" id="PGVE01000088">
    <property type="protein sequence ID" value="PLS01881.1"/>
    <property type="molecule type" value="Genomic_DNA"/>
</dbReference>
<keyword evidence="3" id="KW-1185">Reference proteome</keyword>